<dbReference type="Pfam" id="PF01399">
    <property type="entry name" value="PCI"/>
    <property type="match status" value="1"/>
</dbReference>
<dbReference type="GO" id="GO:0005829">
    <property type="term" value="C:cytosol"/>
    <property type="evidence" value="ECO:0007669"/>
    <property type="project" value="UniProtKB-ARBA"/>
</dbReference>
<dbReference type="PANTHER" id="PTHR13937:SF0">
    <property type="entry name" value="EUKARYOTIC TRANSLATION INITIATION FACTOR 3 SUBUNIT C-RELATED"/>
    <property type="match status" value="1"/>
</dbReference>
<keyword evidence="2" id="KW-0396">Initiation factor</keyword>
<dbReference type="GO" id="GO:0003743">
    <property type="term" value="F:translation initiation factor activity"/>
    <property type="evidence" value="ECO:0007669"/>
    <property type="project" value="UniProtKB-KW"/>
</dbReference>
<keyword evidence="3" id="KW-0648">Protein biosynthesis</keyword>
<dbReference type="InterPro" id="IPR027516">
    <property type="entry name" value="EIF3C"/>
</dbReference>
<accession>L8J192</accession>
<evidence type="ECO:0000256" key="2">
    <source>
        <dbReference type="ARBA" id="ARBA00022540"/>
    </source>
</evidence>
<protein>
    <recommendedName>
        <fullName evidence="4">PCI domain-containing protein</fullName>
    </recommendedName>
</protein>
<dbReference type="GO" id="GO:0031369">
    <property type="term" value="F:translation initiation factor binding"/>
    <property type="evidence" value="ECO:0007669"/>
    <property type="project" value="InterPro"/>
</dbReference>
<dbReference type="SMART" id="SM00088">
    <property type="entry name" value="PINT"/>
    <property type="match status" value="1"/>
</dbReference>
<dbReference type="PANTHER" id="PTHR13937">
    <property type="entry name" value="EUKARYOTIC TRANSLATION INITATION FACTOR 3, SUBUNIT 8 EIF3S8 -RELATED"/>
    <property type="match status" value="1"/>
</dbReference>
<gene>
    <name evidence="5" type="ORF">M91_01776</name>
</gene>
<evidence type="ECO:0000256" key="3">
    <source>
        <dbReference type="ARBA" id="ARBA00022917"/>
    </source>
</evidence>
<evidence type="ECO:0000259" key="4">
    <source>
        <dbReference type="PROSITE" id="PS50250"/>
    </source>
</evidence>
<dbReference type="InterPro" id="IPR036390">
    <property type="entry name" value="WH_DNA-bd_sf"/>
</dbReference>
<evidence type="ECO:0000313" key="6">
    <source>
        <dbReference type="Proteomes" id="UP000011080"/>
    </source>
</evidence>
<organism evidence="5 6">
    <name type="scientific">Bos mutus</name>
    <name type="common">wild yak</name>
    <dbReference type="NCBI Taxonomy" id="72004"/>
    <lineage>
        <taxon>Eukaryota</taxon>
        <taxon>Metazoa</taxon>
        <taxon>Chordata</taxon>
        <taxon>Craniata</taxon>
        <taxon>Vertebrata</taxon>
        <taxon>Euteleostomi</taxon>
        <taxon>Mammalia</taxon>
        <taxon>Eutheria</taxon>
        <taxon>Laurasiatheria</taxon>
        <taxon>Artiodactyla</taxon>
        <taxon>Ruminantia</taxon>
        <taxon>Pecora</taxon>
        <taxon>Bovidae</taxon>
        <taxon>Bovinae</taxon>
        <taxon>Bos</taxon>
    </lineage>
</organism>
<dbReference type="GO" id="GO:0005852">
    <property type="term" value="C:eukaryotic translation initiation factor 3 complex"/>
    <property type="evidence" value="ECO:0007669"/>
    <property type="project" value="InterPro"/>
</dbReference>
<sequence length="432" mass="49837">MPLVKEKPKMFAKGTKITHAVVIKKLNEILQARGKKRTDRAAQIELLQLLVQIASENNLGEGVIIKINITASLYNYNPKLATYMKPEMWQKCLDCINELMNILFANPNIFVGENILEESENMHNADQPLHVRGCILTLVERINEEFTKIMQNTDPHSQEYVEHLKDEAPSEQDQAENEAEDSAVLMERLCKYIYVKDCIDRNRTCTILCHISHHALHSHWYQAWDLMLMSHLQDNIQHADPPVQIPYNHTMVQLGICAFPQGLTKDAHSALLDIQSSGRAKELLGQGLLLHSLQEHNQEQKVEQRQQLWVGERQPLLGPLKSMKEHVLPASKAMKMGDWKTCHSFIINEKMNGKVWDLSPEANKVRTMLVRKVQEESLWTYLFTYSSVYNSISMEMLSDMFELDPLMVHSIISKMIINEELMASWTSRRSPW</sequence>
<evidence type="ECO:0000256" key="1">
    <source>
        <dbReference type="ARBA" id="ARBA00022490"/>
    </source>
</evidence>
<dbReference type="AlphaFoldDB" id="L8J192"/>
<keyword evidence="1" id="KW-0963">Cytoplasm</keyword>
<evidence type="ECO:0000313" key="5">
    <source>
        <dbReference type="EMBL" id="ELR62645.1"/>
    </source>
</evidence>
<name>L8J192_9CETA</name>
<dbReference type="PROSITE" id="PS50250">
    <property type="entry name" value="PCI"/>
    <property type="match status" value="1"/>
</dbReference>
<dbReference type="EMBL" id="JH880304">
    <property type="protein sequence ID" value="ELR62645.1"/>
    <property type="molecule type" value="Genomic_DNA"/>
</dbReference>
<proteinExistence type="predicted"/>
<dbReference type="Proteomes" id="UP000011080">
    <property type="component" value="Unassembled WGS sequence"/>
</dbReference>
<reference evidence="5 6" key="1">
    <citation type="journal article" date="2012" name="Nat. Genet.">
        <title>The yak genome and adaptation to life at high altitude.</title>
        <authorList>
            <person name="Qiu Q."/>
            <person name="Zhang G."/>
            <person name="Ma T."/>
            <person name="Qian W."/>
            <person name="Wang J."/>
            <person name="Ye Z."/>
            <person name="Cao C."/>
            <person name="Hu Q."/>
            <person name="Kim J."/>
            <person name="Larkin D.M."/>
            <person name="Auvil L."/>
            <person name="Capitanu B."/>
            <person name="Ma J."/>
            <person name="Lewin H.A."/>
            <person name="Qian X."/>
            <person name="Lang Y."/>
            <person name="Zhou R."/>
            <person name="Wang L."/>
            <person name="Wang K."/>
            <person name="Xia J."/>
            <person name="Liao S."/>
            <person name="Pan S."/>
            <person name="Lu X."/>
            <person name="Hou H."/>
            <person name="Wang Y."/>
            <person name="Zang X."/>
            <person name="Yin Y."/>
            <person name="Ma H."/>
            <person name="Zhang J."/>
            <person name="Wang Z."/>
            <person name="Zhang Y."/>
            <person name="Zhang D."/>
            <person name="Yonezawa T."/>
            <person name="Hasegawa M."/>
            <person name="Zhong Y."/>
            <person name="Liu W."/>
            <person name="Zhang Y."/>
            <person name="Huang Z."/>
            <person name="Zhang S."/>
            <person name="Long R."/>
            <person name="Yang H."/>
            <person name="Wang J."/>
            <person name="Lenstra J.A."/>
            <person name="Cooper D.N."/>
            <person name="Wu Y."/>
            <person name="Wang J."/>
            <person name="Shi P."/>
            <person name="Wang J."/>
            <person name="Liu J."/>
        </authorList>
    </citation>
    <scope>NUCLEOTIDE SEQUENCE [LARGE SCALE GENOMIC DNA]</scope>
    <source>
        <strain evidence="6">yakQH1</strain>
    </source>
</reference>
<dbReference type="InterPro" id="IPR000717">
    <property type="entry name" value="PCI_dom"/>
</dbReference>
<dbReference type="GO" id="GO:0003723">
    <property type="term" value="F:RNA binding"/>
    <property type="evidence" value="ECO:0007669"/>
    <property type="project" value="InterPro"/>
</dbReference>
<dbReference type="InterPro" id="IPR008905">
    <property type="entry name" value="EIF3C_N_dom"/>
</dbReference>
<dbReference type="STRING" id="72004.ENSBMUP00000012145"/>
<dbReference type="SUPFAM" id="SSF46785">
    <property type="entry name" value="Winged helix' DNA-binding domain"/>
    <property type="match status" value="1"/>
</dbReference>
<feature type="domain" description="PCI" evidence="4">
    <location>
        <begin position="248"/>
        <end position="432"/>
    </location>
</feature>
<dbReference type="Pfam" id="PF05470">
    <property type="entry name" value="eIF-3c_N"/>
    <property type="match status" value="2"/>
</dbReference>